<evidence type="ECO:0000313" key="1">
    <source>
        <dbReference type="EMBL" id="UOG75644.1"/>
    </source>
</evidence>
<evidence type="ECO:0008006" key="3">
    <source>
        <dbReference type="Google" id="ProtNLM"/>
    </source>
</evidence>
<name>A0ABY4D355_9BACT</name>
<organism evidence="1 2">
    <name type="scientific">Hymenobacter tibetensis</name>
    <dbReference type="NCBI Taxonomy" id="497967"/>
    <lineage>
        <taxon>Bacteria</taxon>
        <taxon>Pseudomonadati</taxon>
        <taxon>Bacteroidota</taxon>
        <taxon>Cytophagia</taxon>
        <taxon>Cytophagales</taxon>
        <taxon>Hymenobacteraceae</taxon>
        <taxon>Hymenobacter</taxon>
    </lineage>
</organism>
<keyword evidence="2" id="KW-1185">Reference proteome</keyword>
<accession>A0ABY4D355</accession>
<evidence type="ECO:0000313" key="2">
    <source>
        <dbReference type="Proteomes" id="UP000831113"/>
    </source>
</evidence>
<protein>
    <recommendedName>
        <fullName evidence="3">Restriction endonuclease type IV Mrr domain-containing protein</fullName>
    </recommendedName>
</protein>
<reference evidence="1 2" key="1">
    <citation type="submission" date="2022-03" db="EMBL/GenBank/DDBJ databases">
        <title>Hymenobactersp. isolated from the air.</title>
        <authorList>
            <person name="Won M."/>
            <person name="Kwon S.-W."/>
        </authorList>
    </citation>
    <scope>NUCLEOTIDE SEQUENCE [LARGE SCALE GENOMIC DNA]</scope>
    <source>
        <strain evidence="1 2">KACC 21982</strain>
    </source>
</reference>
<gene>
    <name evidence="1" type="ORF">MTX78_03400</name>
</gene>
<dbReference type="EMBL" id="CP094669">
    <property type="protein sequence ID" value="UOG75644.1"/>
    <property type="molecule type" value="Genomic_DNA"/>
</dbReference>
<sequence>MKISEAFNLNRTQSELDFVDIDISGDLPLFLDPFFLGLRKDKWSIESTLILRSFFQEVINRIRDNQIDEAKLLFEHLEEPNTTCLGMSQGQPKGRGVGPSNADDVFDNIIGSQAIQTGLLQDLEDTVLFVRNFGKDKLSDMTTNIIKKQLIIYTQTQCRLHGIIMRQDVPTGFYWSRQNMRWEQELDEMLVVRGRVILLVPKGIVSFSKKYTAEQYYNKFILEFMQNEHLTMNSALVQERKNGVRFVTKKSIKEQNPFSKDFLADFTRRHGTVLGNFKLSTKDESLTNQELPSSIGTDVNEIKNRLINELNSIESGNNGATKFHRLITAVLEFLFYPKLLYPTLEREIHDGRKRIDLTFDNAAESGIFFRLGENMHLHCPYIMIECKNYTADLSNPEFDQLSGRFSPGRGRVGFLICRTVSNSEVFIDRARDTYRDNRGLIVPLVDSDIITMLNNYDNWNDNFIDSFLSDKIRQIAIN</sequence>
<proteinExistence type="predicted"/>
<dbReference type="Proteomes" id="UP000831113">
    <property type="component" value="Chromosome"/>
</dbReference>
<dbReference type="RefSeq" id="WP_243799914.1">
    <property type="nucleotide sequence ID" value="NZ_CP094669.1"/>
</dbReference>